<dbReference type="EMBL" id="JBITLV010000009">
    <property type="protein sequence ID" value="MFI7589715.1"/>
    <property type="molecule type" value="Genomic_DNA"/>
</dbReference>
<name>A0ABW8ATL2_9ACTN</name>
<dbReference type="CDD" id="cd03441">
    <property type="entry name" value="R_hydratase_like"/>
    <property type="match status" value="1"/>
</dbReference>
<reference evidence="2 3" key="1">
    <citation type="submission" date="2024-10" db="EMBL/GenBank/DDBJ databases">
        <title>The Natural Products Discovery Center: Release of the First 8490 Sequenced Strains for Exploring Actinobacteria Biosynthetic Diversity.</title>
        <authorList>
            <person name="Kalkreuter E."/>
            <person name="Kautsar S.A."/>
            <person name="Yang D."/>
            <person name="Bader C.D."/>
            <person name="Teijaro C.N."/>
            <person name="Fluegel L."/>
            <person name="Davis C.M."/>
            <person name="Simpson J.R."/>
            <person name="Lauterbach L."/>
            <person name="Steele A.D."/>
            <person name="Gui C."/>
            <person name="Meng S."/>
            <person name="Li G."/>
            <person name="Viehrig K."/>
            <person name="Ye F."/>
            <person name="Su P."/>
            <person name="Kiefer A.F."/>
            <person name="Nichols A."/>
            <person name="Cepeda A.J."/>
            <person name="Yan W."/>
            <person name="Fan B."/>
            <person name="Jiang Y."/>
            <person name="Adhikari A."/>
            <person name="Zheng C.-J."/>
            <person name="Schuster L."/>
            <person name="Cowan T.M."/>
            <person name="Smanski M.J."/>
            <person name="Chevrette M.G."/>
            <person name="De Carvalho L.P.S."/>
            <person name="Shen B."/>
        </authorList>
    </citation>
    <scope>NUCLEOTIDE SEQUENCE [LARGE SCALE GENOMIC DNA]</scope>
    <source>
        <strain evidence="2 3">NPDC049639</strain>
    </source>
</reference>
<organism evidence="2 3">
    <name type="scientific">Spongisporangium articulatum</name>
    <dbReference type="NCBI Taxonomy" id="3362603"/>
    <lineage>
        <taxon>Bacteria</taxon>
        <taxon>Bacillati</taxon>
        <taxon>Actinomycetota</taxon>
        <taxon>Actinomycetes</taxon>
        <taxon>Kineosporiales</taxon>
        <taxon>Kineosporiaceae</taxon>
        <taxon>Spongisporangium</taxon>
    </lineage>
</organism>
<accession>A0ABW8ATL2</accession>
<feature type="domain" description="FAS1-like dehydratase" evidence="1">
    <location>
        <begin position="21"/>
        <end position="163"/>
    </location>
</feature>
<dbReference type="RefSeq" id="WP_398284319.1">
    <property type="nucleotide sequence ID" value="NZ_JBITLV010000009.1"/>
</dbReference>
<proteinExistence type="predicted"/>
<dbReference type="InterPro" id="IPR029069">
    <property type="entry name" value="HotDog_dom_sf"/>
</dbReference>
<evidence type="ECO:0000259" key="1">
    <source>
        <dbReference type="Pfam" id="PF13452"/>
    </source>
</evidence>
<protein>
    <submittedName>
        <fullName evidence="2">MaoC family dehydratase N-terminal domain-containing protein</fullName>
    </submittedName>
</protein>
<dbReference type="SUPFAM" id="SSF54637">
    <property type="entry name" value="Thioesterase/thiol ester dehydrase-isomerase"/>
    <property type="match status" value="1"/>
</dbReference>
<evidence type="ECO:0000313" key="2">
    <source>
        <dbReference type="EMBL" id="MFI7589715.1"/>
    </source>
</evidence>
<gene>
    <name evidence="2" type="ORF">ACIB24_21820</name>
</gene>
<dbReference type="Proteomes" id="UP001612915">
    <property type="component" value="Unassembled WGS sequence"/>
</dbReference>
<dbReference type="InterPro" id="IPR039569">
    <property type="entry name" value="FAS1-like_DH_region"/>
</dbReference>
<dbReference type="Gene3D" id="3.10.129.10">
    <property type="entry name" value="Hotdog Thioesterase"/>
    <property type="match status" value="1"/>
</dbReference>
<sequence length="174" mass="18330">MDIKGAAAVAAPELVPDAARATVGTVVSRRSGPVIAREFQRWAAAVGDRNPLYFDAEFAGRHGYRDIVAPPLFLPVAVLGVVDVEQLRPDGVPAGFLGTVPLPHTPRLMAGGESWEFGEPAHPGDQVTAVRRIRSVEQKAGRSGAFVVVVAETVYTRGDGALLARATDTVLALP</sequence>
<comment type="caution">
    <text evidence="2">The sequence shown here is derived from an EMBL/GenBank/DDBJ whole genome shotgun (WGS) entry which is preliminary data.</text>
</comment>
<keyword evidence="3" id="KW-1185">Reference proteome</keyword>
<evidence type="ECO:0000313" key="3">
    <source>
        <dbReference type="Proteomes" id="UP001612915"/>
    </source>
</evidence>
<dbReference type="Pfam" id="PF13452">
    <property type="entry name" value="FAS1_DH_region"/>
    <property type="match status" value="1"/>
</dbReference>